<comment type="catalytic activity">
    <reaction evidence="6">
        <text>6-methylsalicylate + H(+) = 3-methylphenol + CO2</text>
        <dbReference type="Rhea" id="RHEA:23112"/>
        <dbReference type="ChEBI" id="CHEBI:15378"/>
        <dbReference type="ChEBI" id="CHEBI:16526"/>
        <dbReference type="ChEBI" id="CHEBI:17231"/>
        <dbReference type="ChEBI" id="CHEBI:36658"/>
        <dbReference type="EC" id="4.1.1.52"/>
    </reaction>
    <physiologicalReaction direction="left-to-right" evidence="6">
        <dbReference type="Rhea" id="RHEA:23113"/>
    </physiologicalReaction>
</comment>
<reference evidence="11" key="1">
    <citation type="journal article" date="2014" name="Genome Announc.">
        <title>Draft genome sequence of the formaldehyde-resistant fungus Byssochlamys spectabilis No. 5 (anamorph Paecilomyces variotii No. 5) (NBRC109023).</title>
        <authorList>
            <person name="Oka T."/>
            <person name="Ekino K."/>
            <person name="Fukuda K."/>
            <person name="Nomura Y."/>
        </authorList>
    </citation>
    <scope>NUCLEOTIDE SEQUENCE [LARGE SCALE GENOMIC DNA]</scope>
    <source>
        <strain evidence="11">No. 5 / NBRC 109023</strain>
    </source>
</reference>
<dbReference type="GO" id="GO:0019748">
    <property type="term" value="P:secondary metabolic process"/>
    <property type="evidence" value="ECO:0007669"/>
    <property type="project" value="TreeGrafter"/>
</dbReference>
<dbReference type="GO" id="GO:0005829">
    <property type="term" value="C:cytosol"/>
    <property type="evidence" value="ECO:0007669"/>
    <property type="project" value="TreeGrafter"/>
</dbReference>
<dbReference type="AlphaFoldDB" id="V5G8S5"/>
<dbReference type="EMBL" id="BAUL01000242">
    <property type="protein sequence ID" value="GAD98386.1"/>
    <property type="molecule type" value="Genomic_DNA"/>
</dbReference>
<evidence type="ECO:0000256" key="8">
    <source>
        <dbReference type="RuleBase" id="RU366045"/>
    </source>
</evidence>
<evidence type="ECO:0000256" key="3">
    <source>
        <dbReference type="ARBA" id="ARBA00022793"/>
    </source>
</evidence>
<evidence type="ECO:0000256" key="2">
    <source>
        <dbReference type="ARBA" id="ARBA00022723"/>
    </source>
</evidence>
<evidence type="ECO:0000313" key="11">
    <source>
        <dbReference type="Proteomes" id="UP000018001"/>
    </source>
</evidence>
<dbReference type="OrthoDB" id="2832284at2759"/>
<dbReference type="PANTHER" id="PTHR21240:SF29">
    <property type="entry name" value="AMIDOHYDROLASE-RELATED DOMAIN-CONTAINING PROTEIN"/>
    <property type="match status" value="1"/>
</dbReference>
<keyword evidence="11" id="KW-1185">Reference proteome</keyword>
<dbReference type="PANTHER" id="PTHR21240">
    <property type="entry name" value="2-AMINO-3-CARBOXYLMUCONATE-6-SEMIALDEHYDE DECARBOXYLASE"/>
    <property type="match status" value="1"/>
</dbReference>
<evidence type="ECO:0000256" key="4">
    <source>
        <dbReference type="ARBA" id="ARBA00022833"/>
    </source>
</evidence>
<feature type="domain" description="Amidohydrolase-related" evidence="9">
    <location>
        <begin position="25"/>
        <end position="338"/>
    </location>
</feature>
<protein>
    <recommendedName>
        <fullName evidence="7">6-methylsalicylate decarboxylase</fullName>
        <ecNumber evidence="7">4.1.1.52</ecNumber>
    </recommendedName>
</protein>
<dbReference type="eggNOG" id="KOG4245">
    <property type="taxonomic scope" value="Eukaryota"/>
</dbReference>
<dbReference type="SUPFAM" id="SSF51556">
    <property type="entry name" value="Metallo-dependent hydrolases"/>
    <property type="match status" value="1"/>
</dbReference>
<comment type="similarity">
    <text evidence="1">Belongs to the metallo-dependent hydrolases superfamily. ACMSD family.</text>
</comment>
<evidence type="ECO:0000313" key="10">
    <source>
        <dbReference type="EMBL" id="GAD98386.1"/>
    </source>
</evidence>
<keyword evidence="2" id="KW-0479">Metal-binding</keyword>
<dbReference type="GO" id="GO:0016787">
    <property type="term" value="F:hydrolase activity"/>
    <property type="evidence" value="ECO:0007669"/>
    <property type="project" value="InterPro"/>
</dbReference>
<dbReference type="GO" id="GO:0047596">
    <property type="term" value="F:6-methylsalicylate decarboxylase activity"/>
    <property type="evidence" value="ECO:0007669"/>
    <property type="project" value="UniProtKB-EC"/>
</dbReference>
<name>V5G8S5_BYSSN</name>
<sequence>MSDRMADWLLEKALGWPTRPPVDKIDTHHHYVPPFYAKAVEDAGGDPSGWPTPHWTPLRSELLMKHMGIQTAILSVTAPGACILQGQASYSLARQLNEYGAQLRDKDPEKFGFFASLPSLLDTDAALAEIRYALDVLLADGVTLFTRYGDGNTYLGHESLEPIWAELSRRKCVVFVHPTHPVDTNKVNPKLPQPVIDYPHETTRTAMDMILMRTRVKYPDCKVILSHAGGALPYIISRMATPLRAMPGFAANFAMGINHDEVMASFRSFHYDLALSSSSQVLDLVLKLVPHDHILFGSDFPYAPPPAYPGFLGELEAYPLDEKLKAMINFENARALIPRLSRRSQYVE</sequence>
<proteinExistence type="inferred from homology"/>
<dbReference type="InterPro" id="IPR006680">
    <property type="entry name" value="Amidohydro-rel"/>
</dbReference>
<dbReference type="Proteomes" id="UP000018001">
    <property type="component" value="Unassembled WGS sequence"/>
</dbReference>
<dbReference type="GO" id="GO:0046872">
    <property type="term" value="F:metal ion binding"/>
    <property type="evidence" value="ECO:0007669"/>
    <property type="project" value="UniProtKB-KW"/>
</dbReference>
<organism evidence="10 11">
    <name type="scientific">Byssochlamys spectabilis (strain No. 5 / NBRC 109023)</name>
    <name type="common">Paecilomyces variotii</name>
    <dbReference type="NCBI Taxonomy" id="1356009"/>
    <lineage>
        <taxon>Eukaryota</taxon>
        <taxon>Fungi</taxon>
        <taxon>Dikarya</taxon>
        <taxon>Ascomycota</taxon>
        <taxon>Pezizomycotina</taxon>
        <taxon>Eurotiomycetes</taxon>
        <taxon>Eurotiomycetidae</taxon>
        <taxon>Eurotiales</taxon>
        <taxon>Thermoascaceae</taxon>
        <taxon>Paecilomyces</taxon>
    </lineage>
</organism>
<evidence type="ECO:0000256" key="5">
    <source>
        <dbReference type="ARBA" id="ARBA00023239"/>
    </source>
</evidence>
<dbReference type="HOGENOM" id="CLU_039329_2_1_1"/>
<evidence type="ECO:0000256" key="6">
    <source>
        <dbReference type="ARBA" id="ARBA00036832"/>
    </source>
</evidence>
<dbReference type="InterPro" id="IPR032465">
    <property type="entry name" value="ACMSD"/>
</dbReference>
<keyword evidence="3 8" id="KW-0210">Decarboxylase</keyword>
<dbReference type="InParanoid" id="V5G8S5"/>
<keyword evidence="5 8" id="KW-0456">Lyase</keyword>
<dbReference type="InterPro" id="IPR032466">
    <property type="entry name" value="Metal_Hydrolase"/>
</dbReference>
<evidence type="ECO:0000256" key="1">
    <source>
        <dbReference type="ARBA" id="ARBA00005871"/>
    </source>
</evidence>
<evidence type="ECO:0000256" key="7">
    <source>
        <dbReference type="ARBA" id="ARBA00038889"/>
    </source>
</evidence>
<accession>V5G8S5</accession>
<evidence type="ECO:0000259" key="9">
    <source>
        <dbReference type="Pfam" id="PF04909"/>
    </source>
</evidence>
<keyword evidence="4" id="KW-0862">Zinc</keyword>
<dbReference type="EC" id="4.1.1.52" evidence="7"/>
<dbReference type="Pfam" id="PF04909">
    <property type="entry name" value="Amidohydro_2"/>
    <property type="match status" value="1"/>
</dbReference>
<comment type="caution">
    <text evidence="10">The sequence shown here is derived from an EMBL/GenBank/DDBJ whole genome shotgun (WGS) entry which is preliminary data.</text>
</comment>
<dbReference type="Gene3D" id="3.20.20.140">
    <property type="entry name" value="Metal-dependent hydrolases"/>
    <property type="match status" value="1"/>
</dbReference>
<gene>
    <name evidence="10" type="ORF">PVAR5_7078</name>
</gene>